<feature type="binding site" evidence="9">
    <location>
        <position position="215"/>
    </location>
    <ligand>
        <name>1-deoxy-D-xylulose 5-phosphate</name>
        <dbReference type="ChEBI" id="CHEBI:57792"/>
    </ligand>
</feature>
<feature type="domain" description="1-deoxy-D-xylulose 5-phosphate reductoisomerase N-terminal" evidence="10">
    <location>
        <begin position="5"/>
        <end position="129"/>
    </location>
</feature>
<dbReference type="InterPro" id="IPR013644">
    <property type="entry name" value="DXP_reductoisomerase_C"/>
</dbReference>
<feature type="binding site" evidence="9">
    <location>
        <position position="11"/>
    </location>
    <ligand>
        <name>NADPH</name>
        <dbReference type="ChEBI" id="CHEBI:57783"/>
    </ligand>
</feature>
<dbReference type="Proteomes" id="UP001486565">
    <property type="component" value="Chromosome"/>
</dbReference>
<dbReference type="Pfam" id="PF13288">
    <property type="entry name" value="DXPR_C"/>
    <property type="match status" value="1"/>
</dbReference>
<feature type="binding site" evidence="9">
    <location>
        <position position="202"/>
    </location>
    <ligand>
        <name>NADPH</name>
        <dbReference type="ChEBI" id="CHEBI:57783"/>
    </ligand>
</feature>
<feature type="binding site" evidence="9">
    <location>
        <position position="209"/>
    </location>
    <ligand>
        <name>1-deoxy-D-xylulose 5-phosphate</name>
        <dbReference type="ChEBI" id="CHEBI:57792"/>
    </ligand>
</feature>
<keyword evidence="9" id="KW-0460">Magnesium</keyword>
<keyword evidence="14" id="KW-1185">Reference proteome</keyword>
<comment type="caution">
    <text evidence="9">Lacks conserved residue(s) required for the propagation of feature annotation.</text>
</comment>
<dbReference type="SUPFAM" id="SSF51735">
    <property type="entry name" value="NAD(P)-binding Rossmann-fold domains"/>
    <property type="match status" value="1"/>
</dbReference>
<feature type="binding site" evidence="9">
    <location>
        <position position="121"/>
    </location>
    <ligand>
        <name>NADPH</name>
        <dbReference type="ChEBI" id="CHEBI:57783"/>
    </ligand>
</feature>
<comment type="pathway">
    <text evidence="1 9">Isoprenoid biosynthesis; isopentenyl diphosphate biosynthesis via DXP pathway; isopentenyl diphosphate from 1-deoxy-D-xylulose 5-phosphate: step 1/6.</text>
</comment>
<dbReference type="Pfam" id="PF02670">
    <property type="entry name" value="DXP_reductoisom"/>
    <property type="match status" value="1"/>
</dbReference>
<dbReference type="Gene3D" id="3.40.50.720">
    <property type="entry name" value="NAD(P)-binding Rossmann-like Domain"/>
    <property type="match status" value="1"/>
</dbReference>
<comment type="cofactor">
    <cofactor evidence="9">
        <name>Mg(2+)</name>
        <dbReference type="ChEBI" id="CHEBI:18420"/>
    </cofactor>
    <cofactor evidence="9">
        <name>Mn(2+)</name>
        <dbReference type="ChEBI" id="CHEBI:29035"/>
    </cofactor>
</comment>
<feature type="binding site" evidence="9">
    <location>
        <position position="196"/>
    </location>
    <ligand>
        <name>1-deoxy-D-xylulose 5-phosphate</name>
        <dbReference type="ChEBI" id="CHEBI:57792"/>
    </ligand>
</feature>
<dbReference type="SUPFAM" id="SSF69055">
    <property type="entry name" value="1-deoxy-D-xylulose-5-phosphate reductoisomerase, C-terminal domain"/>
    <property type="match status" value="1"/>
</dbReference>
<dbReference type="HAMAP" id="MF_00183">
    <property type="entry name" value="DXP_reductoisom"/>
    <property type="match status" value="1"/>
</dbReference>
<keyword evidence="5 9" id="KW-0560">Oxidoreductase</keyword>
<evidence type="ECO:0000259" key="11">
    <source>
        <dbReference type="Pfam" id="PF08436"/>
    </source>
</evidence>
<gene>
    <name evidence="9" type="primary">dxr</name>
    <name evidence="13" type="ORF">QBE51_01645</name>
</gene>
<evidence type="ECO:0000259" key="10">
    <source>
        <dbReference type="Pfam" id="PF02670"/>
    </source>
</evidence>
<feature type="binding site" evidence="9">
    <location>
        <position position="214"/>
    </location>
    <ligand>
        <name>1-deoxy-D-xylulose 5-phosphate</name>
        <dbReference type="ChEBI" id="CHEBI:57792"/>
    </ligand>
</feature>
<feature type="binding site" evidence="9">
    <location>
        <position position="13"/>
    </location>
    <ligand>
        <name>NADPH</name>
        <dbReference type="ChEBI" id="CHEBI:57783"/>
    </ligand>
</feature>
<dbReference type="Gene3D" id="1.10.1740.10">
    <property type="match status" value="1"/>
</dbReference>
<comment type="function">
    <text evidence="9">Catalyzes the NADPH-dependent rearrangement and reduction of 1-deoxy-D-xylulose-5-phosphate (DXP) to 2-C-methyl-D-erythritol 4-phosphate (MEP).</text>
</comment>
<dbReference type="InterPro" id="IPR026877">
    <property type="entry name" value="DXPR_C"/>
</dbReference>
<evidence type="ECO:0000256" key="3">
    <source>
        <dbReference type="ARBA" id="ARBA00022723"/>
    </source>
</evidence>
<evidence type="ECO:0000313" key="14">
    <source>
        <dbReference type="Proteomes" id="UP001486565"/>
    </source>
</evidence>
<keyword evidence="7 9" id="KW-0414">Isoprene biosynthesis</keyword>
<reference evidence="13 14" key="1">
    <citation type="submission" date="2023-03" db="EMBL/GenBank/DDBJ databases">
        <title>Novel Species.</title>
        <authorList>
            <person name="Ma S."/>
        </authorList>
    </citation>
    <scope>NUCLEOTIDE SEQUENCE [LARGE SCALE GENOMIC DNA]</scope>
    <source>
        <strain evidence="13 14">LIND6LT2</strain>
    </source>
</reference>
<dbReference type="Pfam" id="PF08436">
    <property type="entry name" value="DXP_redisom_C"/>
    <property type="match status" value="1"/>
</dbReference>
<dbReference type="InterPro" id="IPR003821">
    <property type="entry name" value="DXP_reductoisomerase"/>
</dbReference>
<organism evidence="13 14">
    <name type="scientific">Defluviitalea saccharophila</name>
    <dbReference type="NCBI Taxonomy" id="879970"/>
    <lineage>
        <taxon>Bacteria</taxon>
        <taxon>Bacillati</taxon>
        <taxon>Bacillota</taxon>
        <taxon>Clostridia</taxon>
        <taxon>Lachnospirales</taxon>
        <taxon>Defluviitaleaceae</taxon>
        <taxon>Defluviitalea</taxon>
    </lineage>
</organism>
<evidence type="ECO:0000256" key="9">
    <source>
        <dbReference type="HAMAP-Rule" id="MF_00183"/>
    </source>
</evidence>
<keyword evidence="4 9" id="KW-0521">NADP</keyword>
<accession>A0ABZ2Y7J5</accession>
<evidence type="ECO:0000256" key="1">
    <source>
        <dbReference type="ARBA" id="ARBA00005094"/>
    </source>
</evidence>
<dbReference type="EC" id="1.1.1.267" evidence="9"/>
<feature type="binding site" evidence="9">
    <location>
        <position position="149"/>
    </location>
    <ligand>
        <name>1-deoxy-D-xylulose 5-phosphate</name>
        <dbReference type="ChEBI" id="CHEBI:57792"/>
    </ligand>
</feature>
<feature type="binding site" evidence="9">
    <location>
        <position position="147"/>
    </location>
    <ligand>
        <name>Mn(2+)</name>
        <dbReference type="ChEBI" id="CHEBI:29035"/>
    </ligand>
</feature>
<dbReference type="PANTHER" id="PTHR30525:SF0">
    <property type="entry name" value="1-DEOXY-D-XYLULOSE 5-PHOSPHATE REDUCTOISOMERASE, CHLOROPLASTIC"/>
    <property type="match status" value="1"/>
</dbReference>
<evidence type="ECO:0000256" key="7">
    <source>
        <dbReference type="ARBA" id="ARBA00023229"/>
    </source>
</evidence>
<sequence length="379" mass="42236">MLRKISILGSTGSIGTQTLDVIRNLKDIKVCGLSTNQNIELLEQQIHEFHPKKVAVMDEKKAYELKKRLNGSVEVLTGIDGLIEISTMEEIDTVVTSVVGTIGLIPTFEAIKRKKNIALANKETLVTAGQIIMEEAKKNDVSILPVDSEHSAIFQCLQGNKQNSIHRIILTASGGPFRGKSLADLQSVTVEDALKHPNWSMGAKITVDSSTMMNKGLEVIEAKWLFNVEAKQIEVVVHPQSMIHSMVEFEDGSIMAQIGEPDMRVPIQYALTFPKRYKNNWPKVDFTKRNVFSFEQPDLSIFKCLQLAYDALAIGGSMPAVLNAANEIAVERFLTKEIQFLDIPLMIEKAMEAHNTIMNPTLSDILDADQWAREFTKGR</sequence>
<proteinExistence type="inferred from homology"/>
<feature type="binding site" evidence="9">
    <location>
        <position position="123"/>
    </location>
    <ligand>
        <name>NADPH</name>
        <dbReference type="ChEBI" id="CHEBI:57783"/>
    </ligand>
</feature>
<evidence type="ECO:0000256" key="8">
    <source>
        <dbReference type="ARBA" id="ARBA00048543"/>
    </source>
</evidence>
<evidence type="ECO:0000256" key="5">
    <source>
        <dbReference type="ARBA" id="ARBA00023002"/>
    </source>
</evidence>
<comment type="catalytic activity">
    <reaction evidence="8">
        <text>2-C-methyl-D-erythritol 4-phosphate + NADP(+) = 1-deoxy-D-xylulose 5-phosphate + NADPH + H(+)</text>
        <dbReference type="Rhea" id="RHEA:13717"/>
        <dbReference type="ChEBI" id="CHEBI:15378"/>
        <dbReference type="ChEBI" id="CHEBI:57783"/>
        <dbReference type="ChEBI" id="CHEBI:57792"/>
        <dbReference type="ChEBI" id="CHEBI:58262"/>
        <dbReference type="ChEBI" id="CHEBI:58349"/>
        <dbReference type="EC" id="1.1.1.267"/>
    </reaction>
    <physiologicalReaction direction="right-to-left" evidence="8">
        <dbReference type="Rhea" id="RHEA:13719"/>
    </physiologicalReaction>
</comment>
<evidence type="ECO:0000256" key="2">
    <source>
        <dbReference type="ARBA" id="ARBA00006825"/>
    </source>
</evidence>
<feature type="binding site" evidence="9">
    <location>
        <position position="218"/>
    </location>
    <ligand>
        <name>Mn(2+)</name>
        <dbReference type="ChEBI" id="CHEBI:29035"/>
    </ligand>
</feature>
<comment type="similarity">
    <text evidence="2 9">Belongs to the DXR family.</text>
</comment>
<feature type="binding site" evidence="9">
    <location>
        <position position="148"/>
    </location>
    <ligand>
        <name>1-deoxy-D-xylulose 5-phosphate</name>
        <dbReference type="ChEBI" id="CHEBI:57792"/>
    </ligand>
</feature>
<evidence type="ECO:0000256" key="4">
    <source>
        <dbReference type="ARBA" id="ARBA00022857"/>
    </source>
</evidence>
<name>A0ABZ2Y7J5_9FIRM</name>
<dbReference type="PANTHER" id="PTHR30525">
    <property type="entry name" value="1-DEOXY-D-XYLULOSE 5-PHOSPHATE REDUCTOISOMERASE"/>
    <property type="match status" value="1"/>
</dbReference>
<dbReference type="InterPro" id="IPR036291">
    <property type="entry name" value="NAD(P)-bd_dom_sf"/>
</dbReference>
<feature type="binding site" evidence="9">
    <location>
        <position position="218"/>
    </location>
    <ligand>
        <name>1-deoxy-D-xylulose 5-phosphate</name>
        <dbReference type="ChEBI" id="CHEBI:57792"/>
    </ligand>
</feature>
<dbReference type="InterPro" id="IPR013512">
    <property type="entry name" value="DXP_reductoisomerase_N"/>
</dbReference>
<protein>
    <recommendedName>
        <fullName evidence="9">1-deoxy-D-xylulose 5-phosphate reductoisomerase</fullName>
        <shortName evidence="9">DXP reductoisomerase</shortName>
        <ecNumber evidence="9">1.1.1.267</ecNumber>
    </recommendedName>
    <alternativeName>
        <fullName evidence="9">1-deoxyxylulose-5-phosphate reductoisomerase</fullName>
    </alternativeName>
    <alternativeName>
        <fullName evidence="9">2-C-methyl-D-erythritol 4-phosphate synthase</fullName>
    </alternativeName>
</protein>
<dbReference type="SUPFAM" id="SSF55347">
    <property type="entry name" value="Glyceraldehyde-3-phosphate dehydrogenase-like, C-terminal domain"/>
    <property type="match status" value="1"/>
</dbReference>
<dbReference type="NCBIfam" id="TIGR00243">
    <property type="entry name" value="Dxr"/>
    <property type="match status" value="1"/>
</dbReference>
<feature type="binding site" evidence="9">
    <location>
        <position position="14"/>
    </location>
    <ligand>
        <name>NADPH</name>
        <dbReference type="ChEBI" id="CHEBI:57783"/>
    </ligand>
</feature>
<feature type="binding site" evidence="9">
    <location>
        <position position="149"/>
    </location>
    <ligand>
        <name>Mn(2+)</name>
        <dbReference type="ChEBI" id="CHEBI:29035"/>
    </ligand>
</feature>
<feature type="binding site" evidence="9">
    <location>
        <position position="173"/>
    </location>
    <ligand>
        <name>1-deoxy-D-xylulose 5-phosphate</name>
        <dbReference type="ChEBI" id="CHEBI:57792"/>
    </ligand>
</feature>
<evidence type="ECO:0000313" key="13">
    <source>
        <dbReference type="EMBL" id="WZL71323.1"/>
    </source>
</evidence>
<dbReference type="NCBIfam" id="NF009114">
    <property type="entry name" value="PRK12464.1"/>
    <property type="match status" value="1"/>
</dbReference>
<dbReference type="InterPro" id="IPR036169">
    <property type="entry name" value="DXPR_C_sf"/>
</dbReference>
<feature type="domain" description="1-deoxy-D-xylulose 5-phosphate reductoisomerase C-terminal" evidence="11">
    <location>
        <begin position="143"/>
        <end position="226"/>
    </location>
</feature>
<feature type="binding site" evidence="9">
    <location>
        <position position="12"/>
    </location>
    <ligand>
        <name>NADPH</name>
        <dbReference type="ChEBI" id="CHEBI:57783"/>
    </ligand>
</feature>
<dbReference type="EMBL" id="CP121687">
    <property type="protein sequence ID" value="WZL71323.1"/>
    <property type="molecule type" value="Genomic_DNA"/>
</dbReference>
<keyword evidence="3 9" id="KW-0479">Metal-binding</keyword>
<feature type="domain" description="DXP reductoisomerase C-terminal" evidence="12">
    <location>
        <begin position="258"/>
        <end position="374"/>
    </location>
</feature>
<dbReference type="GO" id="GO:0030604">
    <property type="term" value="F:1-deoxy-D-xylulose-5-phosphate reductoisomerase activity"/>
    <property type="evidence" value="ECO:0007669"/>
    <property type="project" value="UniProtKB-EC"/>
</dbReference>
<evidence type="ECO:0000256" key="6">
    <source>
        <dbReference type="ARBA" id="ARBA00023211"/>
    </source>
</evidence>
<dbReference type="PIRSF" id="PIRSF006205">
    <property type="entry name" value="Dxp_reductismrs"/>
    <property type="match status" value="1"/>
</dbReference>
<evidence type="ECO:0000259" key="12">
    <source>
        <dbReference type="Pfam" id="PF13288"/>
    </source>
</evidence>
<keyword evidence="6 9" id="KW-0464">Manganese</keyword>
<feature type="binding site" evidence="9">
    <location>
        <position position="38"/>
    </location>
    <ligand>
        <name>NADPH</name>
        <dbReference type="ChEBI" id="CHEBI:57783"/>
    </ligand>
</feature>
<feature type="binding site" evidence="9">
    <location>
        <position position="122"/>
    </location>
    <ligand>
        <name>1-deoxy-D-xylulose 5-phosphate</name>
        <dbReference type="ChEBI" id="CHEBI:57792"/>
    </ligand>
</feature>